<dbReference type="STRING" id="1433126.BN938_1628"/>
<dbReference type="AlphaFoldDB" id="A0A060RCX0"/>
<proteinExistence type="predicted"/>
<dbReference type="Proteomes" id="UP000027616">
    <property type="component" value="Chromosome I"/>
</dbReference>
<dbReference type="PROSITE" id="PS51257">
    <property type="entry name" value="PROKAR_LIPOPROTEIN"/>
    <property type="match status" value="1"/>
</dbReference>
<dbReference type="KEGG" id="rbc:BN938_1628"/>
<dbReference type="CDD" id="cd13120">
    <property type="entry name" value="BF2867_like_N"/>
    <property type="match status" value="1"/>
</dbReference>
<evidence type="ECO:0000313" key="2">
    <source>
        <dbReference type="Proteomes" id="UP000027616"/>
    </source>
</evidence>
<protein>
    <recommendedName>
        <fullName evidence="3">Fimbrillin family protein</fullName>
    </recommendedName>
</protein>
<gene>
    <name evidence="1" type="ORF">BN938_1628</name>
</gene>
<evidence type="ECO:0008006" key="3">
    <source>
        <dbReference type="Google" id="ProtNLM"/>
    </source>
</evidence>
<sequence>MKKTLMFATATAIILSSCQKNEIYENEIPKADDGKIKFSSIQGLSTKAADGYVFNNTQDLRNYGSFVVQGFGSASTALEGLKYVDAVPTYNGNTWEYDKEVYWPQQTLDFFAYAPLKSDLTLSATANNDNIITKDAITLNSFQVGANNAQIDFVVAKEIKKSKENRTMLTFKHALTQIAFKAMVIDENGSDNQLQVEVEDVSLVNIWNQASYKWNIGDGTTMKQNVWTKDGGSSTVKLTEYPYISSTTNSITAKGALGSVANAQLIGTNKDVLLMIPQNFSAWDTKTKIADSDGAYVKLYAKIWVRKDLGLGEQDVVLHGTYDSGDKGDAANYNPAVIYIPVSSLGDVANDVNNAPLGQWVPGRRINYVITFGDKTSGSGGGGWTDYDKDQDPEQVLVPIRFTATVEDWVNQDVPLLSATVEGNSSAPLSATFVQGYTDRVMTDIKGSQFPKTFNATVKVTSTNSADFGNFTLDVNSFTNSYAYFRPASTFTWSFTAPVWGSITLPAAPQGWVWKAGTPGTVTANGSVTMVKIAENNLTWSSFFSDVDQHTVAIQKNIQALTQSSDLQLQYAVESKAAAISEVKYFETGYLNNIQVATSPVTRASAVVESSITYDFSAVKINGGGKILMNIPAGWNLDESNSSNAIKSADGQSVSITNANGGIIIFVRDAEPTIVS</sequence>
<evidence type="ECO:0000313" key="1">
    <source>
        <dbReference type="EMBL" id="CDN31708.1"/>
    </source>
</evidence>
<dbReference type="InterPro" id="IPR042278">
    <property type="entry name" value="Mfa-like_1_N"/>
</dbReference>
<dbReference type="EMBL" id="HG934468">
    <property type="protein sequence ID" value="CDN31708.1"/>
    <property type="molecule type" value="Genomic_DNA"/>
</dbReference>
<name>A0A060RCX0_9BACT</name>
<reference evidence="1 2" key="1">
    <citation type="journal article" date="2015" name="Genome Announc.">
        <title>Complete Genome Sequence of the Novel Leech Symbiont Mucinivorans hirudinis M3T.</title>
        <authorList>
            <person name="Nelson M.C."/>
            <person name="Bomar L."/>
            <person name="Graf J."/>
        </authorList>
    </citation>
    <scope>NUCLEOTIDE SEQUENCE [LARGE SCALE GENOMIC DNA]</scope>
    <source>
        <strain evidence="2">M3</strain>
    </source>
</reference>
<organism evidence="1 2">
    <name type="scientific">Mucinivorans hirudinis</name>
    <dbReference type="NCBI Taxonomy" id="1433126"/>
    <lineage>
        <taxon>Bacteria</taxon>
        <taxon>Pseudomonadati</taxon>
        <taxon>Bacteroidota</taxon>
        <taxon>Bacteroidia</taxon>
        <taxon>Bacteroidales</taxon>
        <taxon>Rikenellaceae</taxon>
        <taxon>Mucinivorans</taxon>
    </lineage>
</organism>
<dbReference type="OrthoDB" id="1050200at2"/>
<keyword evidence="2" id="KW-1185">Reference proteome</keyword>
<dbReference type="HOGENOM" id="CLU_408726_0_0_10"/>
<dbReference type="eggNOG" id="ENOG502ZAMV">
    <property type="taxonomic scope" value="Bacteria"/>
</dbReference>
<accession>A0A060RCX0</accession>
<dbReference type="Gene3D" id="2.60.40.2620">
    <property type="entry name" value="Fimbrillin-like"/>
    <property type="match status" value="1"/>
</dbReference>